<feature type="domain" description="NB-ARC" evidence="8">
    <location>
        <begin position="149"/>
        <end position="312"/>
    </location>
</feature>
<evidence type="ECO:0008006" key="13">
    <source>
        <dbReference type="Google" id="ProtNLM"/>
    </source>
</evidence>
<proteinExistence type="inferred from homology"/>
<keyword evidence="6" id="KW-0067">ATP-binding</keyword>
<dbReference type="GO" id="GO:0005524">
    <property type="term" value="F:ATP binding"/>
    <property type="evidence" value="ECO:0007669"/>
    <property type="project" value="UniProtKB-KW"/>
</dbReference>
<dbReference type="FunFam" id="1.10.10.10:FF:000322">
    <property type="entry name" value="Probable disease resistance protein At1g63360"/>
    <property type="match status" value="1"/>
</dbReference>
<evidence type="ECO:0000259" key="8">
    <source>
        <dbReference type="Pfam" id="PF00931"/>
    </source>
</evidence>
<keyword evidence="4" id="KW-0547">Nucleotide-binding</keyword>
<dbReference type="FunFam" id="1.10.8.430:FF:000003">
    <property type="entry name" value="Probable disease resistance protein At5g66910"/>
    <property type="match status" value="1"/>
</dbReference>
<dbReference type="InterPro" id="IPR002182">
    <property type="entry name" value="NB-ARC"/>
</dbReference>
<accession>A0ABD3UJ49</accession>
<dbReference type="FunFam" id="3.40.50.300:FF:001091">
    <property type="entry name" value="Probable disease resistance protein At1g61300"/>
    <property type="match status" value="1"/>
</dbReference>
<name>A0ABD3UJ49_9LAMI</name>
<dbReference type="InterPro" id="IPR032675">
    <property type="entry name" value="LRR_dom_sf"/>
</dbReference>
<dbReference type="InterPro" id="IPR036388">
    <property type="entry name" value="WH-like_DNA-bd_sf"/>
</dbReference>
<feature type="coiled-coil region" evidence="7">
    <location>
        <begin position="34"/>
        <end position="90"/>
    </location>
</feature>
<comment type="caution">
    <text evidence="11">The sequence shown here is derived from an EMBL/GenBank/DDBJ whole genome shotgun (WGS) entry which is preliminary data.</text>
</comment>
<dbReference type="SUPFAM" id="SSF52540">
    <property type="entry name" value="P-loop containing nucleoside triphosphate hydrolases"/>
    <property type="match status" value="1"/>
</dbReference>
<dbReference type="GO" id="GO:0051607">
    <property type="term" value="P:defense response to virus"/>
    <property type="evidence" value="ECO:0007669"/>
    <property type="project" value="UniProtKB-ARBA"/>
</dbReference>
<keyword evidence="7" id="KW-0175">Coiled coil</keyword>
<dbReference type="InterPro" id="IPR058922">
    <property type="entry name" value="WHD_DRP"/>
</dbReference>
<dbReference type="InterPro" id="IPR050905">
    <property type="entry name" value="Plant_NBS-LRR"/>
</dbReference>
<evidence type="ECO:0000313" key="12">
    <source>
        <dbReference type="Proteomes" id="UP001634393"/>
    </source>
</evidence>
<evidence type="ECO:0000259" key="9">
    <source>
        <dbReference type="Pfam" id="PF23247"/>
    </source>
</evidence>
<dbReference type="Gene3D" id="3.80.10.10">
    <property type="entry name" value="Ribonuclease Inhibitor"/>
    <property type="match status" value="2"/>
</dbReference>
<evidence type="ECO:0000256" key="4">
    <source>
        <dbReference type="ARBA" id="ARBA00022741"/>
    </source>
</evidence>
<keyword evidence="2" id="KW-0433">Leucine-rich repeat</keyword>
<dbReference type="InterPro" id="IPR057135">
    <property type="entry name" value="At4g27190-like_LRR"/>
</dbReference>
<dbReference type="Pfam" id="PF23247">
    <property type="entry name" value="LRR_RPS2"/>
    <property type="match status" value="1"/>
</dbReference>
<protein>
    <recommendedName>
        <fullName evidence="13">NB-ARC domain-containing protein</fullName>
    </recommendedName>
</protein>
<comment type="similarity">
    <text evidence="1">Belongs to the disease resistance NB-LRR family.</text>
</comment>
<sequence>MLDKLLEPFFSAVGQKLVDFGANKFKGKDTKFVLKSLKRNLKSLSAKASDVEEQINNGEQSCKKKRKREVQNWLEEVKVIETEVRALGNEVQEEGFISRFFGGDQATELNERVNELVEESRHFGELLLTVHKTRGNPMLTTKIFGEAFEKNLERIWKCVVIDKVPTIGIYGMGGVGKTTLTKHIYNRLLEEIQYCVYWVTVSHEFCINKLQDDIANVIGLNLSADNDEDKRAALLNIALSRKKDFILVLDNVWDNISLIKVGNPQRLETCRLIITTRSLEVCRQIGCEEIFIVETLCRDEAWDLFQETLGQETTLSQQVKEIAKSMAKECGGLPLGIITVAGSMRGVTNIHVWRNTITELKESLLRLDDIEDKVFAILKYSFDRLDPHYKREYKRKGYTQLQLCFLYCSLYPEDYDIEKEQLISKFIAENLMDKRKTRGAEFEQGHAILDRLVNVCLLESTLSNYVKMHDLVRDMARKITRKNPKFMVLARLSLKEIPIEEEYWTEDLEKMSLMKNEISEIPEGTSPNCPNHKLTLIGDSFFSLMCGLCILDLSRTRITKLPDSVSELKSLNALILYDCPYLVFGPEPYTYCNHESASRYGNLVNLRYLSMFGIWNIWFPRCLLPKFKYLQCLYLPPYVIVPVEEIESLKHLEKFHGRVNYGCDLNRIIQFRQSVQGYYTTSFHFLIANGVKLKMELGVVNDYIAVIVTALDLMRRQVMDLTLLEHDIQHLEYSFCTGLNLLDELQRLYNPRSLKTIRIVNCNEVECILRLSTENEQQLMMAQEVVKYIEEIHLNYLKDLTCVVANLEIEKDVSAMAPLSPPPPPPPPLPLGMFSSLKRLSIQDCYKIKKLGLPLPDLQNLESIYIDSCVEIEEIIQGERGGVVSLPKLRKLVLIGLPKLKSICEATMVCNSIEIIYLAGCRILKKLPLFLPVGDDHAYSPPPNLQRIFLQKRDKEWWESLEWDHPTHKDILRPFLYFQKIKPELLDFPENVSFQFKW</sequence>
<dbReference type="SUPFAM" id="SSF52058">
    <property type="entry name" value="L domain-like"/>
    <property type="match status" value="1"/>
</dbReference>
<dbReference type="Gene3D" id="3.40.50.300">
    <property type="entry name" value="P-loop containing nucleotide triphosphate hydrolases"/>
    <property type="match status" value="1"/>
</dbReference>
<dbReference type="Gene3D" id="1.10.10.10">
    <property type="entry name" value="Winged helix-like DNA-binding domain superfamily/Winged helix DNA-binding domain"/>
    <property type="match status" value="1"/>
</dbReference>
<dbReference type="Pfam" id="PF23559">
    <property type="entry name" value="WHD_DRP"/>
    <property type="match status" value="1"/>
</dbReference>
<evidence type="ECO:0000256" key="6">
    <source>
        <dbReference type="ARBA" id="ARBA00022840"/>
    </source>
</evidence>
<dbReference type="InterPro" id="IPR027417">
    <property type="entry name" value="P-loop_NTPase"/>
</dbReference>
<dbReference type="Gene3D" id="1.10.8.430">
    <property type="entry name" value="Helical domain of apoptotic protease-activating factors"/>
    <property type="match status" value="1"/>
</dbReference>
<dbReference type="EMBL" id="JBJXBP010000001">
    <property type="protein sequence ID" value="KAL3849544.1"/>
    <property type="molecule type" value="Genomic_DNA"/>
</dbReference>
<evidence type="ECO:0000313" key="11">
    <source>
        <dbReference type="EMBL" id="KAL3849544.1"/>
    </source>
</evidence>
<evidence type="ECO:0000256" key="7">
    <source>
        <dbReference type="SAM" id="Coils"/>
    </source>
</evidence>
<evidence type="ECO:0000259" key="10">
    <source>
        <dbReference type="Pfam" id="PF23559"/>
    </source>
</evidence>
<evidence type="ECO:0000256" key="2">
    <source>
        <dbReference type="ARBA" id="ARBA00022614"/>
    </source>
</evidence>
<keyword evidence="5" id="KW-0611">Plant defense</keyword>
<dbReference type="Proteomes" id="UP001634393">
    <property type="component" value="Unassembled WGS sequence"/>
</dbReference>
<evidence type="ECO:0000256" key="5">
    <source>
        <dbReference type="ARBA" id="ARBA00022821"/>
    </source>
</evidence>
<dbReference type="PRINTS" id="PR00364">
    <property type="entry name" value="DISEASERSIST"/>
</dbReference>
<dbReference type="InterPro" id="IPR042197">
    <property type="entry name" value="Apaf_helical"/>
</dbReference>
<keyword evidence="3" id="KW-0677">Repeat</keyword>
<feature type="domain" description="Disease resistance protein At4g27190-like leucine-rich repeats" evidence="9">
    <location>
        <begin position="830"/>
        <end position="927"/>
    </location>
</feature>
<dbReference type="PANTHER" id="PTHR33463:SF187">
    <property type="entry name" value="AND NB-ARC DOMAIN DISEASE RESISTANCE PROTEIN, PUTATIVE-RELATED"/>
    <property type="match status" value="1"/>
</dbReference>
<feature type="domain" description="Disease resistance protein winged helix" evidence="10">
    <location>
        <begin position="410"/>
        <end position="476"/>
    </location>
</feature>
<evidence type="ECO:0000256" key="1">
    <source>
        <dbReference type="ARBA" id="ARBA00008894"/>
    </source>
</evidence>
<reference evidence="11 12" key="1">
    <citation type="submission" date="2024-12" db="EMBL/GenBank/DDBJ databases">
        <title>The unique morphological basis and parallel evolutionary history of personate flowers in Penstemon.</title>
        <authorList>
            <person name="Depatie T.H."/>
            <person name="Wessinger C.A."/>
        </authorList>
    </citation>
    <scope>NUCLEOTIDE SEQUENCE [LARGE SCALE GENOMIC DNA]</scope>
    <source>
        <strain evidence="11">WTNN_2</strain>
        <tissue evidence="11">Leaf</tissue>
    </source>
</reference>
<keyword evidence="12" id="KW-1185">Reference proteome</keyword>
<dbReference type="AlphaFoldDB" id="A0ABD3UJ49"/>
<evidence type="ECO:0000256" key="3">
    <source>
        <dbReference type="ARBA" id="ARBA00022737"/>
    </source>
</evidence>
<gene>
    <name evidence="11" type="ORF">ACJIZ3_011426</name>
</gene>
<dbReference type="Pfam" id="PF00931">
    <property type="entry name" value="NB-ARC"/>
    <property type="match status" value="1"/>
</dbReference>
<dbReference type="PANTHER" id="PTHR33463">
    <property type="entry name" value="NB-ARC DOMAIN-CONTAINING PROTEIN-RELATED"/>
    <property type="match status" value="1"/>
</dbReference>
<organism evidence="11 12">
    <name type="scientific">Penstemon smallii</name>
    <dbReference type="NCBI Taxonomy" id="265156"/>
    <lineage>
        <taxon>Eukaryota</taxon>
        <taxon>Viridiplantae</taxon>
        <taxon>Streptophyta</taxon>
        <taxon>Embryophyta</taxon>
        <taxon>Tracheophyta</taxon>
        <taxon>Spermatophyta</taxon>
        <taxon>Magnoliopsida</taxon>
        <taxon>eudicotyledons</taxon>
        <taxon>Gunneridae</taxon>
        <taxon>Pentapetalae</taxon>
        <taxon>asterids</taxon>
        <taxon>lamiids</taxon>
        <taxon>Lamiales</taxon>
        <taxon>Plantaginaceae</taxon>
        <taxon>Cheloneae</taxon>
        <taxon>Penstemon</taxon>
    </lineage>
</organism>